<sequence>MTRTGFQKVLLLRSPDQRKTDTWTELFRAVSEVCPEVIEDLKARVFPLYRRLNWAGLGGADYDNLEGWAEAIRSDLLHTDCDGAILELYDKLMAWGKRWWLHHREAYEQAFWAFRAWEHAPEPEDDWPLLGRGDFFRVLNAAFRLEVSEWNPHLESESEFRLRVEAEYREALERYISFVRQRAEAEGLREEARRPNLGEHMVWLVLRQCKGWGYAQIRDFLDLEAGRSAVRDAQEALARELGLALRPTPRGRPKE</sequence>
<protein>
    <submittedName>
        <fullName evidence="1">Uncharacterized protein</fullName>
    </submittedName>
</protein>
<accession>A0A399ENE9</accession>
<comment type="caution">
    <text evidence="1">The sequence shown here is derived from an EMBL/GenBank/DDBJ whole genome shotgun (WGS) entry which is preliminary data.</text>
</comment>
<organism evidence="1 2">
    <name type="scientific">Calidithermus terrae</name>
    <dbReference type="NCBI Taxonomy" id="1408545"/>
    <lineage>
        <taxon>Bacteria</taxon>
        <taxon>Thermotogati</taxon>
        <taxon>Deinococcota</taxon>
        <taxon>Deinococci</taxon>
        <taxon>Thermales</taxon>
        <taxon>Thermaceae</taxon>
        <taxon>Calidithermus</taxon>
    </lineage>
</organism>
<evidence type="ECO:0000313" key="2">
    <source>
        <dbReference type="Proteomes" id="UP000265715"/>
    </source>
</evidence>
<name>A0A399ENE9_9DEIN</name>
<dbReference type="AlphaFoldDB" id="A0A399ENE9"/>
<gene>
    <name evidence="1" type="ORF">Mterra_02109</name>
</gene>
<reference evidence="1 2" key="1">
    <citation type="submission" date="2018-08" db="EMBL/GenBank/DDBJ databases">
        <title>Meiothermus terrae DSM 26712 genome sequencing project.</title>
        <authorList>
            <person name="Da Costa M.S."/>
            <person name="Albuquerque L."/>
            <person name="Raposo P."/>
            <person name="Froufe H.J.C."/>
            <person name="Barroso C.S."/>
            <person name="Egas C."/>
        </authorList>
    </citation>
    <scope>NUCLEOTIDE SEQUENCE [LARGE SCALE GENOMIC DNA]</scope>
    <source>
        <strain evidence="1 2">DSM 26712</strain>
    </source>
</reference>
<keyword evidence="2" id="KW-1185">Reference proteome</keyword>
<dbReference type="EMBL" id="QXDL01000081">
    <property type="protein sequence ID" value="RIH84002.1"/>
    <property type="molecule type" value="Genomic_DNA"/>
</dbReference>
<dbReference type="Proteomes" id="UP000265715">
    <property type="component" value="Unassembled WGS sequence"/>
</dbReference>
<evidence type="ECO:0000313" key="1">
    <source>
        <dbReference type="EMBL" id="RIH84002.1"/>
    </source>
</evidence>
<proteinExistence type="predicted"/>